<protein>
    <submittedName>
        <fullName evidence="2">DNA-binding transcriptional regulator, MarR family</fullName>
    </submittedName>
</protein>
<reference evidence="2 3" key="1">
    <citation type="submission" date="2017-06" db="EMBL/GenBank/DDBJ databases">
        <authorList>
            <person name="Kim H.J."/>
            <person name="Triplett B.A."/>
        </authorList>
    </citation>
    <scope>NUCLEOTIDE SEQUENCE [LARGE SCALE GENOMIC DNA]</scope>
    <source>
        <strain evidence="2 3">CGMCC 4.5593</strain>
    </source>
</reference>
<dbReference type="GO" id="GO:0003700">
    <property type="term" value="F:DNA-binding transcription factor activity"/>
    <property type="evidence" value="ECO:0007669"/>
    <property type="project" value="InterPro"/>
</dbReference>
<gene>
    <name evidence="2" type="ORF">SAMN05421812_103586</name>
</gene>
<dbReference type="AlphaFoldDB" id="A0A239KL25"/>
<keyword evidence="3" id="KW-1185">Reference proteome</keyword>
<organism evidence="2 3">
    <name type="scientific">Asanoa hainanensis</name>
    <dbReference type="NCBI Taxonomy" id="560556"/>
    <lineage>
        <taxon>Bacteria</taxon>
        <taxon>Bacillati</taxon>
        <taxon>Actinomycetota</taxon>
        <taxon>Actinomycetes</taxon>
        <taxon>Micromonosporales</taxon>
        <taxon>Micromonosporaceae</taxon>
        <taxon>Asanoa</taxon>
    </lineage>
</organism>
<dbReference type="SUPFAM" id="SSF46785">
    <property type="entry name" value="Winged helix' DNA-binding domain"/>
    <property type="match status" value="1"/>
</dbReference>
<dbReference type="PANTHER" id="PTHR33164:SF99">
    <property type="entry name" value="MARR FAMILY REGULATORY PROTEIN"/>
    <property type="match status" value="1"/>
</dbReference>
<dbReference type="OrthoDB" id="5432081at2"/>
<accession>A0A239KL25</accession>
<proteinExistence type="predicted"/>
<dbReference type="InterPro" id="IPR036390">
    <property type="entry name" value="WH_DNA-bd_sf"/>
</dbReference>
<dbReference type="PROSITE" id="PS50995">
    <property type="entry name" value="HTH_MARR_2"/>
    <property type="match status" value="1"/>
</dbReference>
<evidence type="ECO:0000313" key="3">
    <source>
        <dbReference type="Proteomes" id="UP000198362"/>
    </source>
</evidence>
<dbReference type="SMART" id="SM00347">
    <property type="entry name" value="HTH_MARR"/>
    <property type="match status" value="1"/>
</dbReference>
<evidence type="ECO:0000313" key="2">
    <source>
        <dbReference type="EMBL" id="SNT18299.1"/>
    </source>
</evidence>
<dbReference type="InterPro" id="IPR000835">
    <property type="entry name" value="HTH_MarR-typ"/>
</dbReference>
<feature type="domain" description="HTH marR-type" evidence="1">
    <location>
        <begin position="1"/>
        <end position="151"/>
    </location>
</feature>
<dbReference type="GO" id="GO:0006950">
    <property type="term" value="P:response to stress"/>
    <property type="evidence" value="ECO:0007669"/>
    <property type="project" value="TreeGrafter"/>
</dbReference>
<dbReference type="Proteomes" id="UP000198362">
    <property type="component" value="Unassembled WGS sequence"/>
</dbReference>
<dbReference type="RefSeq" id="WP_089247203.1">
    <property type="nucleotide sequence ID" value="NZ_FZPH01000003.1"/>
</dbReference>
<dbReference type="EMBL" id="FZPH01000003">
    <property type="protein sequence ID" value="SNT18299.1"/>
    <property type="molecule type" value="Genomic_DNA"/>
</dbReference>
<name>A0A239KL25_9ACTN</name>
<sequence length="170" mass="18837">MATNATRARALSAREERAWDGYRRMQSLLSSQLNRQLIQETGLSHADYAILSALLAAPDHRLRGLALRCEVQWEKSRLSHHLGRMQTRGLVLREDCVEDSRGAVFRLTEAGRAAVEAASDDRVAAVRTYLLDLLTPDQLDALSEISGAVLARLAQDDPHRRAVAELARGV</sequence>
<dbReference type="Gene3D" id="1.10.10.10">
    <property type="entry name" value="Winged helix-like DNA-binding domain superfamily/Winged helix DNA-binding domain"/>
    <property type="match status" value="1"/>
</dbReference>
<evidence type="ECO:0000259" key="1">
    <source>
        <dbReference type="PROSITE" id="PS50995"/>
    </source>
</evidence>
<dbReference type="GO" id="GO:0003677">
    <property type="term" value="F:DNA binding"/>
    <property type="evidence" value="ECO:0007669"/>
    <property type="project" value="UniProtKB-KW"/>
</dbReference>
<dbReference type="InterPro" id="IPR036388">
    <property type="entry name" value="WH-like_DNA-bd_sf"/>
</dbReference>
<keyword evidence="2" id="KW-0238">DNA-binding</keyword>
<dbReference type="InterPro" id="IPR039422">
    <property type="entry name" value="MarR/SlyA-like"/>
</dbReference>
<dbReference type="PANTHER" id="PTHR33164">
    <property type="entry name" value="TRANSCRIPTIONAL REGULATOR, MARR FAMILY"/>
    <property type="match status" value="1"/>
</dbReference>